<name>A0AAW5VBG5_9LEPT</name>
<dbReference type="EMBL" id="JAMQQD010000013">
    <property type="protein sequence ID" value="MCW7517214.1"/>
    <property type="molecule type" value="Genomic_DNA"/>
</dbReference>
<gene>
    <name evidence="1" type="ORF">ND810_18750</name>
</gene>
<proteinExistence type="predicted"/>
<evidence type="ECO:0008006" key="3">
    <source>
        <dbReference type="Google" id="ProtNLM"/>
    </source>
</evidence>
<dbReference type="RefSeq" id="WP_265356580.1">
    <property type="nucleotide sequence ID" value="NZ_JAMQPS010000012.1"/>
</dbReference>
<reference evidence="1" key="1">
    <citation type="submission" date="2022-06" db="EMBL/GenBank/DDBJ databases">
        <title>Leptospira isolates from biofilms formed at urban environments.</title>
        <authorList>
            <person name="Ribeiro P.S."/>
            <person name="Sousa T."/>
            <person name="Carvalho N."/>
            <person name="Aburjaile F."/>
            <person name="Neves F."/>
            <person name="Oliveira D."/>
            <person name="Blanco L."/>
            <person name="Lima J."/>
            <person name="Costa F."/>
            <person name="Brenig B."/>
            <person name="Soares S."/>
            <person name="Ramos R."/>
            <person name="Goes-Neto A."/>
            <person name="Matiuzzi M."/>
            <person name="Azevedo V."/>
            <person name="Ristow P."/>
        </authorList>
    </citation>
    <scope>NUCLEOTIDE SEQUENCE</scope>
    <source>
        <strain evidence="1">VSF7</strain>
    </source>
</reference>
<comment type="caution">
    <text evidence="1">The sequence shown here is derived from an EMBL/GenBank/DDBJ whole genome shotgun (WGS) entry which is preliminary data.</text>
</comment>
<evidence type="ECO:0000313" key="2">
    <source>
        <dbReference type="Proteomes" id="UP001209694"/>
    </source>
</evidence>
<sequence>MKKNKYIKSILFIFSSFLFINCISNSKYETFQPESNNNENSKLNLTLDFKNFDEFPLLIDIQIKNIKYSDSNTIVCGELSKEYHFKFGKNPINLNLDNGKYCVRVFVHYNTFRPYQKNFKAGLVLNLNSDKSCLEQPRQAYDYINNFNCPFLDLSNSAKRIIFSNNSSDRNDEATAIVTWGLTFSSITRPPPILYIAPIPMFFSGYITKLNKIEFEIR</sequence>
<dbReference type="Proteomes" id="UP001209694">
    <property type="component" value="Unassembled WGS sequence"/>
</dbReference>
<evidence type="ECO:0000313" key="1">
    <source>
        <dbReference type="EMBL" id="MCW7517214.1"/>
    </source>
</evidence>
<accession>A0AAW5VBG5</accession>
<protein>
    <recommendedName>
        <fullName evidence="3">Lipoprotein</fullName>
    </recommendedName>
</protein>
<organism evidence="1 2">
    <name type="scientific">Leptospira levettii</name>
    <dbReference type="NCBI Taxonomy" id="2023178"/>
    <lineage>
        <taxon>Bacteria</taxon>
        <taxon>Pseudomonadati</taxon>
        <taxon>Spirochaetota</taxon>
        <taxon>Spirochaetia</taxon>
        <taxon>Leptospirales</taxon>
        <taxon>Leptospiraceae</taxon>
        <taxon>Leptospira</taxon>
    </lineage>
</organism>
<dbReference type="AlphaFoldDB" id="A0AAW5VBG5"/>